<dbReference type="GeneID" id="19205079"/>
<sequence length="94" mass="10883">MRDGFGLTGLSTRIWKLIALPPRLTVPRWPGGISELWLQLYRCLYSKIGLSRNSNESHVQTFMFVTYRDDHLYCPTQLTLSRASDHSVYPQRAP</sequence>
<dbReference type="EMBL" id="JH711576">
    <property type="protein sequence ID" value="EIW83257.1"/>
    <property type="molecule type" value="Genomic_DNA"/>
</dbReference>
<dbReference type="Proteomes" id="UP000053558">
    <property type="component" value="Unassembled WGS sequence"/>
</dbReference>
<reference evidence="2" key="1">
    <citation type="journal article" date="2012" name="Science">
        <title>The Paleozoic origin of enzymatic lignin decomposition reconstructed from 31 fungal genomes.</title>
        <authorList>
            <person name="Floudas D."/>
            <person name="Binder M."/>
            <person name="Riley R."/>
            <person name="Barry K."/>
            <person name="Blanchette R.A."/>
            <person name="Henrissat B."/>
            <person name="Martinez A.T."/>
            <person name="Otillar R."/>
            <person name="Spatafora J.W."/>
            <person name="Yadav J.S."/>
            <person name="Aerts A."/>
            <person name="Benoit I."/>
            <person name="Boyd A."/>
            <person name="Carlson A."/>
            <person name="Copeland A."/>
            <person name="Coutinho P.M."/>
            <person name="de Vries R.P."/>
            <person name="Ferreira P."/>
            <person name="Findley K."/>
            <person name="Foster B."/>
            <person name="Gaskell J."/>
            <person name="Glotzer D."/>
            <person name="Gorecki P."/>
            <person name="Heitman J."/>
            <person name="Hesse C."/>
            <person name="Hori C."/>
            <person name="Igarashi K."/>
            <person name="Jurgens J.A."/>
            <person name="Kallen N."/>
            <person name="Kersten P."/>
            <person name="Kohler A."/>
            <person name="Kuees U."/>
            <person name="Kumar T.K.A."/>
            <person name="Kuo A."/>
            <person name="LaButti K."/>
            <person name="Larrondo L.F."/>
            <person name="Lindquist E."/>
            <person name="Ling A."/>
            <person name="Lombard V."/>
            <person name="Lucas S."/>
            <person name="Lundell T."/>
            <person name="Martin R."/>
            <person name="McLaughlin D.J."/>
            <person name="Morgenstern I."/>
            <person name="Morin E."/>
            <person name="Murat C."/>
            <person name="Nagy L.G."/>
            <person name="Nolan M."/>
            <person name="Ohm R.A."/>
            <person name="Patyshakuliyeva A."/>
            <person name="Rokas A."/>
            <person name="Ruiz-Duenas F.J."/>
            <person name="Sabat G."/>
            <person name="Salamov A."/>
            <person name="Samejima M."/>
            <person name="Schmutz J."/>
            <person name="Slot J.C."/>
            <person name="St John F."/>
            <person name="Stenlid J."/>
            <person name="Sun H."/>
            <person name="Sun S."/>
            <person name="Syed K."/>
            <person name="Tsang A."/>
            <person name="Wiebenga A."/>
            <person name="Young D."/>
            <person name="Pisabarro A."/>
            <person name="Eastwood D.C."/>
            <person name="Martin F."/>
            <person name="Cullen D."/>
            <person name="Grigoriev I.V."/>
            <person name="Hibbett D.S."/>
        </authorList>
    </citation>
    <scope>NUCLEOTIDE SEQUENCE [LARGE SCALE GENOMIC DNA]</scope>
    <source>
        <strain evidence="2">RWD-64-598 SS2</strain>
    </source>
</reference>
<dbReference type="AlphaFoldDB" id="A0A5M3MW91"/>
<comment type="caution">
    <text evidence="1">The sequence shown here is derived from an EMBL/GenBank/DDBJ whole genome shotgun (WGS) entry which is preliminary data.</text>
</comment>
<accession>A0A5M3MW91</accession>
<organism evidence="1 2">
    <name type="scientific">Coniophora puteana (strain RWD-64-598)</name>
    <name type="common">Brown rot fungus</name>
    <dbReference type="NCBI Taxonomy" id="741705"/>
    <lineage>
        <taxon>Eukaryota</taxon>
        <taxon>Fungi</taxon>
        <taxon>Dikarya</taxon>
        <taxon>Basidiomycota</taxon>
        <taxon>Agaricomycotina</taxon>
        <taxon>Agaricomycetes</taxon>
        <taxon>Agaricomycetidae</taxon>
        <taxon>Boletales</taxon>
        <taxon>Coniophorineae</taxon>
        <taxon>Coniophoraceae</taxon>
        <taxon>Coniophora</taxon>
    </lineage>
</organism>
<proteinExistence type="predicted"/>
<dbReference type="RefSeq" id="XP_007767066.1">
    <property type="nucleotide sequence ID" value="XM_007768876.1"/>
</dbReference>
<evidence type="ECO:0000313" key="1">
    <source>
        <dbReference type="EMBL" id="EIW83257.1"/>
    </source>
</evidence>
<name>A0A5M3MW91_CONPW</name>
<protein>
    <submittedName>
        <fullName evidence="1">Uncharacterized protein</fullName>
    </submittedName>
</protein>
<gene>
    <name evidence="1" type="ORF">CONPUDRAFT_164234</name>
</gene>
<keyword evidence="2" id="KW-1185">Reference proteome</keyword>
<evidence type="ECO:0000313" key="2">
    <source>
        <dbReference type="Proteomes" id="UP000053558"/>
    </source>
</evidence>
<dbReference type="KEGG" id="cput:CONPUDRAFT_164234"/>